<accession>A0A1Y5T0A9</accession>
<name>A0A1Y5T0A9_9RHOB</name>
<dbReference type="GO" id="GO:0005886">
    <property type="term" value="C:plasma membrane"/>
    <property type="evidence" value="ECO:0007669"/>
    <property type="project" value="UniProtKB-SubCell"/>
</dbReference>
<feature type="transmembrane region" description="Helical" evidence="9">
    <location>
        <begin position="98"/>
        <end position="117"/>
    </location>
</feature>
<evidence type="ECO:0000256" key="5">
    <source>
        <dbReference type="ARBA" id="ARBA00022692"/>
    </source>
</evidence>
<feature type="domain" description="Tripartite ATP-independent periplasmic transporters DctQ component" evidence="10">
    <location>
        <begin position="32"/>
        <end position="162"/>
    </location>
</feature>
<comment type="subunit">
    <text evidence="9">The complex comprises the extracytoplasmic solute receptor protein and the two transmembrane proteins.</text>
</comment>
<comment type="function">
    <text evidence="9">Part of the tripartite ATP-independent periplasmic (TRAP) transport system.</text>
</comment>
<evidence type="ECO:0000313" key="11">
    <source>
        <dbReference type="EMBL" id="SLN49137.1"/>
    </source>
</evidence>
<evidence type="ECO:0000256" key="9">
    <source>
        <dbReference type="RuleBase" id="RU369079"/>
    </source>
</evidence>
<evidence type="ECO:0000256" key="8">
    <source>
        <dbReference type="ARBA" id="ARBA00038436"/>
    </source>
</evidence>
<proteinExistence type="inferred from homology"/>
<keyword evidence="5 9" id="KW-0812">Transmembrane</keyword>
<evidence type="ECO:0000256" key="2">
    <source>
        <dbReference type="ARBA" id="ARBA00022448"/>
    </source>
</evidence>
<keyword evidence="6 9" id="KW-1133">Transmembrane helix</keyword>
<keyword evidence="3" id="KW-1003">Cell membrane</keyword>
<evidence type="ECO:0000256" key="7">
    <source>
        <dbReference type="ARBA" id="ARBA00023136"/>
    </source>
</evidence>
<dbReference type="InterPro" id="IPR007387">
    <property type="entry name" value="TRAP_DctQ"/>
</dbReference>
<protein>
    <recommendedName>
        <fullName evidence="9">TRAP transporter small permease protein</fullName>
    </recommendedName>
</protein>
<dbReference type="GO" id="GO:0015740">
    <property type="term" value="P:C4-dicarboxylate transport"/>
    <property type="evidence" value="ECO:0007669"/>
    <property type="project" value="TreeGrafter"/>
</dbReference>
<keyword evidence="2 9" id="KW-0813">Transport</keyword>
<gene>
    <name evidence="11" type="ORF">AQS8620_02084</name>
</gene>
<keyword evidence="4 9" id="KW-0997">Cell inner membrane</keyword>
<comment type="similarity">
    <text evidence="8 9">Belongs to the TRAP transporter small permease family.</text>
</comment>
<dbReference type="Pfam" id="PF04290">
    <property type="entry name" value="DctQ"/>
    <property type="match status" value="1"/>
</dbReference>
<evidence type="ECO:0000256" key="6">
    <source>
        <dbReference type="ARBA" id="ARBA00022989"/>
    </source>
</evidence>
<comment type="subcellular location">
    <subcellularLocation>
        <location evidence="1 9">Cell inner membrane</location>
        <topology evidence="1 9">Multi-pass membrane protein</topology>
    </subcellularLocation>
</comment>
<evidence type="ECO:0000256" key="4">
    <source>
        <dbReference type="ARBA" id="ARBA00022519"/>
    </source>
</evidence>
<evidence type="ECO:0000256" key="3">
    <source>
        <dbReference type="ARBA" id="ARBA00022475"/>
    </source>
</evidence>
<evidence type="ECO:0000256" key="1">
    <source>
        <dbReference type="ARBA" id="ARBA00004429"/>
    </source>
</evidence>
<feature type="transmembrane region" description="Helical" evidence="9">
    <location>
        <begin position="20"/>
        <end position="41"/>
    </location>
</feature>
<feature type="transmembrane region" description="Helical" evidence="9">
    <location>
        <begin position="137"/>
        <end position="162"/>
    </location>
</feature>
<keyword evidence="7 9" id="KW-0472">Membrane</keyword>
<reference evidence="11 12" key="1">
    <citation type="submission" date="2017-03" db="EMBL/GenBank/DDBJ databases">
        <authorList>
            <person name="Afonso C.L."/>
            <person name="Miller P.J."/>
            <person name="Scott M.A."/>
            <person name="Spackman E."/>
            <person name="Goraichik I."/>
            <person name="Dimitrov K.M."/>
            <person name="Suarez D.L."/>
            <person name="Swayne D.E."/>
        </authorList>
    </citation>
    <scope>NUCLEOTIDE SEQUENCE [LARGE SCALE GENOMIC DNA]</scope>
    <source>
        <strain evidence="11 12">CECT 8620</strain>
    </source>
</reference>
<sequence>MQTQQQKGAWSFVFDRAQLALAAVAGVALVGMLVLIFVAVFSRYMFGHPILGVNEVVQLTSVVVVMLALPYCTGQGAHVGVDVLDNAIGATGRFVGDVVSRLLSSFVLGVLSQRAFFKALDAFEYSDTTNMLGIVIWPFYAFIAAGMALCVVVLLVQLVLILTGKVRT</sequence>
<dbReference type="EMBL" id="FWFS01000007">
    <property type="protein sequence ID" value="SLN49137.1"/>
    <property type="molecule type" value="Genomic_DNA"/>
</dbReference>
<keyword evidence="12" id="KW-1185">Reference proteome</keyword>
<dbReference type="AlphaFoldDB" id="A0A1Y5T0A9"/>
<organism evidence="11 12">
    <name type="scientific">Aquimixticola soesokkakensis</name>
    <dbReference type="NCBI Taxonomy" id="1519096"/>
    <lineage>
        <taxon>Bacteria</taxon>
        <taxon>Pseudomonadati</taxon>
        <taxon>Pseudomonadota</taxon>
        <taxon>Alphaproteobacteria</taxon>
        <taxon>Rhodobacterales</taxon>
        <taxon>Paracoccaceae</taxon>
        <taxon>Aquimixticola</taxon>
    </lineage>
</organism>
<dbReference type="GO" id="GO:0022857">
    <property type="term" value="F:transmembrane transporter activity"/>
    <property type="evidence" value="ECO:0007669"/>
    <property type="project" value="UniProtKB-UniRule"/>
</dbReference>
<evidence type="ECO:0000259" key="10">
    <source>
        <dbReference type="Pfam" id="PF04290"/>
    </source>
</evidence>
<dbReference type="Proteomes" id="UP000193862">
    <property type="component" value="Unassembled WGS sequence"/>
</dbReference>
<comment type="caution">
    <text evidence="9">Lacks conserved residue(s) required for the propagation of feature annotation.</text>
</comment>
<dbReference type="PANTHER" id="PTHR35011:SF10">
    <property type="entry name" value="TRAP TRANSPORTER SMALL PERMEASE PROTEIN"/>
    <property type="match status" value="1"/>
</dbReference>
<dbReference type="PANTHER" id="PTHR35011">
    <property type="entry name" value="2,3-DIKETO-L-GULONATE TRAP TRANSPORTER SMALL PERMEASE PROTEIN YIAM"/>
    <property type="match status" value="1"/>
</dbReference>
<evidence type="ECO:0000313" key="12">
    <source>
        <dbReference type="Proteomes" id="UP000193862"/>
    </source>
</evidence>
<dbReference type="InterPro" id="IPR055348">
    <property type="entry name" value="DctQ"/>
</dbReference>